<sequence length="250" mass="27276">MSDDFPEPEEPWWGRPAFDLRLDGYDADPGRTEAFFHHIGLHQQDFVPLAEHHTADGVHSFFALHDASATWGIPGEPQYIGLHLHRDVEKRTFDFEQATLPLPAMVQSWLIHRGCPPEAIGLNPDLGPPAADDATRSLEARLMGDGDHFACGYSYTRDDPGDPVTVVALRALTNPTGSEYRVLVEEVDTQAWTHTLREGGFDMVEAAVGWCRDRLGGTAGPLPPVTPAAAPARPATAPKAPAPRPPGRSR</sequence>
<dbReference type="OrthoDB" id="4314991at2"/>
<organism evidence="2 3">
    <name type="scientific">Streptomyces niveus</name>
    <name type="common">Streptomyces spheroides</name>
    <dbReference type="NCBI Taxonomy" id="193462"/>
    <lineage>
        <taxon>Bacteria</taxon>
        <taxon>Bacillati</taxon>
        <taxon>Actinomycetota</taxon>
        <taxon>Actinomycetes</taxon>
        <taxon>Kitasatosporales</taxon>
        <taxon>Streptomycetaceae</taxon>
        <taxon>Streptomyces</taxon>
    </lineage>
</organism>
<dbReference type="KEGG" id="snw:BBN63_32510"/>
<dbReference type="AlphaFoldDB" id="A0A1U9R4I3"/>
<evidence type="ECO:0000256" key="1">
    <source>
        <dbReference type="SAM" id="MobiDB-lite"/>
    </source>
</evidence>
<gene>
    <name evidence="2" type="ORF">BBN63_32510</name>
</gene>
<feature type="compositionally biased region" description="Low complexity" evidence="1">
    <location>
        <begin position="227"/>
        <end position="239"/>
    </location>
</feature>
<feature type="region of interest" description="Disordered" evidence="1">
    <location>
        <begin position="218"/>
        <end position="250"/>
    </location>
</feature>
<dbReference type="Proteomes" id="UP000189677">
    <property type="component" value="Chromosome"/>
</dbReference>
<keyword evidence="3" id="KW-1185">Reference proteome</keyword>
<dbReference type="EMBL" id="CP018047">
    <property type="protein sequence ID" value="AQU71404.1"/>
    <property type="molecule type" value="Genomic_DNA"/>
</dbReference>
<evidence type="ECO:0000313" key="2">
    <source>
        <dbReference type="EMBL" id="AQU71404.1"/>
    </source>
</evidence>
<feature type="compositionally biased region" description="Pro residues" evidence="1">
    <location>
        <begin position="240"/>
        <end position="250"/>
    </location>
</feature>
<name>A0A1U9R4I3_STRNV</name>
<protein>
    <submittedName>
        <fullName evidence="2">Uncharacterized protein</fullName>
    </submittedName>
</protein>
<proteinExistence type="predicted"/>
<evidence type="ECO:0000313" key="3">
    <source>
        <dbReference type="Proteomes" id="UP000189677"/>
    </source>
</evidence>
<accession>A0A1U9R4I3</accession>
<reference evidence="2 3" key="1">
    <citation type="submission" date="2016-11" db="EMBL/GenBank/DDBJ databases">
        <title>Complete genome sequence of Streptomyces niveus SCSIO 3406.</title>
        <authorList>
            <person name="Zhu Q."/>
            <person name="Cheng W."/>
            <person name="Song Y."/>
            <person name="Li Q."/>
            <person name="Ju J."/>
        </authorList>
    </citation>
    <scope>NUCLEOTIDE SEQUENCE [LARGE SCALE GENOMIC DNA]</scope>
    <source>
        <strain evidence="2 3">SCSIO 3406</strain>
    </source>
</reference>